<dbReference type="InterPro" id="IPR011992">
    <property type="entry name" value="EF-hand-dom_pair"/>
</dbReference>
<dbReference type="SUPFAM" id="SSF47473">
    <property type="entry name" value="EF-hand"/>
    <property type="match status" value="1"/>
</dbReference>
<dbReference type="GO" id="GO:0005509">
    <property type="term" value="F:calcium ion binding"/>
    <property type="evidence" value="ECO:0007669"/>
    <property type="project" value="InterPro"/>
</dbReference>
<dbReference type="FunFam" id="1.10.238.10:FF:000001">
    <property type="entry name" value="Calmodulin 1"/>
    <property type="match status" value="1"/>
</dbReference>
<evidence type="ECO:0000313" key="2">
    <source>
        <dbReference type="EMBL" id="KAK9808641.1"/>
    </source>
</evidence>
<dbReference type="PANTHER" id="PTHR46763:SF1">
    <property type="entry name" value="DYNEIN REGULATORY COMPLEX PROTEIN 8"/>
    <property type="match status" value="1"/>
</dbReference>
<gene>
    <name evidence="2" type="ORF">WJX72_001102</name>
</gene>
<dbReference type="PROSITE" id="PS50222">
    <property type="entry name" value="EF_HAND_2"/>
    <property type="match status" value="1"/>
</dbReference>
<evidence type="ECO:0000313" key="3">
    <source>
        <dbReference type="Proteomes" id="UP001489004"/>
    </source>
</evidence>
<proteinExistence type="predicted"/>
<dbReference type="EMBL" id="JALJOR010000011">
    <property type="protein sequence ID" value="KAK9808641.1"/>
    <property type="molecule type" value="Genomic_DNA"/>
</dbReference>
<protein>
    <recommendedName>
        <fullName evidence="1">EF-hand domain-containing protein</fullName>
    </recommendedName>
</protein>
<feature type="domain" description="EF-hand" evidence="1">
    <location>
        <begin position="89"/>
        <end position="124"/>
    </location>
</feature>
<dbReference type="Proteomes" id="UP001489004">
    <property type="component" value="Unassembled WGS sequence"/>
</dbReference>
<dbReference type="Gene3D" id="1.10.238.10">
    <property type="entry name" value="EF-hand"/>
    <property type="match status" value="2"/>
</dbReference>
<organism evidence="2 3">
    <name type="scientific">[Myrmecia] bisecta</name>
    <dbReference type="NCBI Taxonomy" id="41462"/>
    <lineage>
        <taxon>Eukaryota</taxon>
        <taxon>Viridiplantae</taxon>
        <taxon>Chlorophyta</taxon>
        <taxon>core chlorophytes</taxon>
        <taxon>Trebouxiophyceae</taxon>
        <taxon>Trebouxiales</taxon>
        <taxon>Trebouxiaceae</taxon>
        <taxon>Myrmecia</taxon>
    </lineage>
</organism>
<dbReference type="InterPro" id="IPR002048">
    <property type="entry name" value="EF_hand_dom"/>
</dbReference>
<dbReference type="Pfam" id="PF13405">
    <property type="entry name" value="EF-hand_6"/>
    <property type="match status" value="1"/>
</dbReference>
<name>A0AAW1PGW6_9CHLO</name>
<accession>A0AAW1PGW6</accession>
<keyword evidence="3" id="KW-1185">Reference proteome</keyword>
<evidence type="ECO:0000259" key="1">
    <source>
        <dbReference type="PROSITE" id="PS50222"/>
    </source>
</evidence>
<dbReference type="PANTHER" id="PTHR46763">
    <property type="entry name" value="DYNEIN REGULATORY COMPLEX PROTEIN 8"/>
    <property type="match status" value="1"/>
</dbReference>
<sequence length="161" mass="18181">MPAEDENRRIAREAFMVFEHKEGSKMVDEKEIATVIRSMGINPSNAQIAEVQAQLKEGAEDDFNLIPLETFERVIAEFVQAKRDELARADYHLLMRAFRAFDPDKTGWIDAEVLKNLLLSKGEVFNGQEAGNMLGCAVDGDSGRIYYEDYAYVLATDGRKL</sequence>
<dbReference type="AlphaFoldDB" id="A0AAW1PGW6"/>
<reference evidence="2 3" key="1">
    <citation type="journal article" date="2024" name="Nat. Commun.">
        <title>Phylogenomics reveals the evolutionary origins of lichenization in chlorophyte algae.</title>
        <authorList>
            <person name="Puginier C."/>
            <person name="Libourel C."/>
            <person name="Otte J."/>
            <person name="Skaloud P."/>
            <person name="Haon M."/>
            <person name="Grisel S."/>
            <person name="Petersen M."/>
            <person name="Berrin J.G."/>
            <person name="Delaux P.M."/>
            <person name="Dal Grande F."/>
            <person name="Keller J."/>
        </authorList>
    </citation>
    <scope>NUCLEOTIDE SEQUENCE [LARGE SCALE GENOMIC DNA]</scope>
    <source>
        <strain evidence="2 3">SAG 2043</strain>
    </source>
</reference>
<comment type="caution">
    <text evidence="2">The sequence shown here is derived from an EMBL/GenBank/DDBJ whole genome shotgun (WGS) entry which is preliminary data.</text>
</comment>